<dbReference type="PANTHER" id="PTHR10992">
    <property type="entry name" value="METHYLESTERASE FAMILY MEMBER"/>
    <property type="match status" value="1"/>
</dbReference>
<evidence type="ECO:0000313" key="3">
    <source>
        <dbReference type="EMBL" id="KAL2621379.1"/>
    </source>
</evidence>
<feature type="chain" id="PRO_5044890571" description="AB hydrolase-1 domain-containing protein" evidence="1">
    <location>
        <begin position="39"/>
        <end position="301"/>
    </location>
</feature>
<dbReference type="AlphaFoldDB" id="A0ABD1Y7N2"/>
<keyword evidence="1" id="KW-0732">Signal</keyword>
<name>A0ABD1Y7N2_9MARC</name>
<dbReference type="PANTHER" id="PTHR10992:SF1086">
    <property type="entry name" value="AB HYDROLASE-1 DOMAIN-CONTAINING PROTEIN"/>
    <property type="match status" value="1"/>
</dbReference>
<evidence type="ECO:0000259" key="2">
    <source>
        <dbReference type="Pfam" id="PF12697"/>
    </source>
</evidence>
<dbReference type="InterPro" id="IPR045889">
    <property type="entry name" value="MES/HNL"/>
</dbReference>
<organism evidence="3 4">
    <name type="scientific">Riccia fluitans</name>
    <dbReference type="NCBI Taxonomy" id="41844"/>
    <lineage>
        <taxon>Eukaryota</taxon>
        <taxon>Viridiplantae</taxon>
        <taxon>Streptophyta</taxon>
        <taxon>Embryophyta</taxon>
        <taxon>Marchantiophyta</taxon>
        <taxon>Marchantiopsida</taxon>
        <taxon>Marchantiidae</taxon>
        <taxon>Marchantiales</taxon>
        <taxon>Ricciaceae</taxon>
        <taxon>Riccia</taxon>
    </lineage>
</organism>
<comment type="caution">
    <text evidence="3">The sequence shown here is derived from an EMBL/GenBank/DDBJ whole genome shotgun (WGS) entry which is preliminary data.</text>
</comment>
<evidence type="ECO:0000256" key="1">
    <source>
        <dbReference type="SAM" id="SignalP"/>
    </source>
</evidence>
<dbReference type="EMBL" id="JBHFFA010000006">
    <property type="protein sequence ID" value="KAL2621379.1"/>
    <property type="molecule type" value="Genomic_DNA"/>
</dbReference>
<gene>
    <name evidence="3" type="ORF">R1flu_001584</name>
</gene>
<feature type="signal peptide" evidence="1">
    <location>
        <begin position="1"/>
        <end position="38"/>
    </location>
</feature>
<dbReference type="Proteomes" id="UP001605036">
    <property type="component" value="Unassembled WGS sequence"/>
</dbReference>
<accession>A0ABD1Y7N2</accession>
<feature type="domain" description="AB hydrolase-1" evidence="2">
    <location>
        <begin position="61"/>
        <end position="290"/>
    </location>
</feature>
<dbReference type="Pfam" id="PF12697">
    <property type="entry name" value="Abhydrolase_6"/>
    <property type="match status" value="1"/>
</dbReference>
<evidence type="ECO:0000313" key="4">
    <source>
        <dbReference type="Proteomes" id="UP001605036"/>
    </source>
</evidence>
<keyword evidence="4" id="KW-1185">Reference proteome</keyword>
<dbReference type="InterPro" id="IPR029058">
    <property type="entry name" value="AB_hydrolase_fold"/>
</dbReference>
<dbReference type="InterPro" id="IPR000073">
    <property type="entry name" value="AB_hydrolase_1"/>
</dbReference>
<dbReference type="Gene3D" id="3.40.50.1820">
    <property type="entry name" value="alpha/beta hydrolase"/>
    <property type="match status" value="1"/>
</dbReference>
<reference evidence="3 4" key="1">
    <citation type="submission" date="2024-09" db="EMBL/GenBank/DDBJ databases">
        <title>Chromosome-scale assembly of Riccia fluitans.</title>
        <authorList>
            <person name="Paukszto L."/>
            <person name="Sawicki J."/>
            <person name="Karawczyk K."/>
            <person name="Piernik-Szablinska J."/>
            <person name="Szczecinska M."/>
            <person name="Mazdziarz M."/>
        </authorList>
    </citation>
    <scope>NUCLEOTIDE SEQUENCE [LARGE SCALE GENOMIC DNA]</scope>
    <source>
        <strain evidence="3">Rf_01</strain>
        <tissue evidence="3">Aerial parts of the thallus</tissue>
    </source>
</reference>
<dbReference type="SUPFAM" id="SSF53474">
    <property type="entry name" value="alpha/beta-Hydrolases"/>
    <property type="match status" value="1"/>
</dbReference>
<protein>
    <recommendedName>
        <fullName evidence="2">AB hydrolase-1 domain-containing protein</fullName>
    </recommendedName>
</protein>
<proteinExistence type="predicted"/>
<sequence length="301" mass="33363">MKGQGKAFPGVMDDSPRIRLISVFVALLVCSITASVQGRQAEEPRHYLGLKSDSGQKSVTFVLVHGSMHGAWCWYKVVTLLQERGYNVAALDLKSLGRDKTSADSVVTMAQLTEPAIQLITNITGKVIIVGHSSGGFAISYVMEQFAEKIEKAVFLAAMMPLNGVKYEFFRPSAEIGDRLFYYYGNGPNSLPTSFLINPIYAPGAFYPKSPKEDVTLALSLLAPHPMQPYEDALTLSPERYGRVRRYYIKTIGETPTSQATQDNAIESNPPERVFEIDSDHSAFFTKPVDLTSILEKIYYL</sequence>